<dbReference type="GO" id="GO:0097367">
    <property type="term" value="F:carbohydrate derivative binding"/>
    <property type="evidence" value="ECO:0007669"/>
    <property type="project" value="InterPro"/>
</dbReference>
<feature type="domain" description="SIS" evidence="1">
    <location>
        <begin position="32"/>
        <end position="219"/>
    </location>
</feature>
<dbReference type="CDD" id="cd05013">
    <property type="entry name" value="SIS_RpiR"/>
    <property type="match status" value="1"/>
</dbReference>
<reference evidence="2" key="1">
    <citation type="submission" date="2020-05" db="EMBL/GenBank/DDBJ databases">
        <authorList>
            <person name="Chiriac C."/>
            <person name="Salcher M."/>
            <person name="Ghai R."/>
            <person name="Kavagutti S V."/>
        </authorList>
    </citation>
    <scope>NUCLEOTIDE SEQUENCE</scope>
</reference>
<dbReference type="InterPro" id="IPR050099">
    <property type="entry name" value="SIS_GmhA/DiaA_subfam"/>
</dbReference>
<dbReference type="NCBIfam" id="NF002805">
    <property type="entry name" value="PRK02947.1"/>
    <property type="match status" value="1"/>
</dbReference>
<dbReference type="EMBL" id="CAFAZX010000023">
    <property type="protein sequence ID" value="CAB4842025.1"/>
    <property type="molecule type" value="Genomic_DNA"/>
</dbReference>
<dbReference type="Pfam" id="PF13580">
    <property type="entry name" value="SIS_2"/>
    <property type="match status" value="1"/>
</dbReference>
<gene>
    <name evidence="2" type="ORF">UFOPK3241_00573</name>
</gene>
<organism evidence="2">
    <name type="scientific">freshwater metagenome</name>
    <dbReference type="NCBI Taxonomy" id="449393"/>
    <lineage>
        <taxon>unclassified sequences</taxon>
        <taxon>metagenomes</taxon>
        <taxon>ecological metagenomes</taxon>
    </lineage>
</organism>
<sequence>MSPNNPLDQFTKQVSDLLAAQAHSQRDSIDAAASHFADAICADKLIHTFGTGHSHILAEEIFYRAGGLANVSVVVDDELMLHKAVVSATNKERESATVSNLLASHPMVSGDCLLVISNSGGNGATLELAKKAKELGVKVIALTSVNHASSAKARSPQGVRLHEIADVVLDNGGVPGDACISFDGLATPVAATSTIIGAFLLQSVVVETVARVLASGRKPELFLSANLDGGDAHNKALFAKYVKQIPILN</sequence>
<dbReference type="PANTHER" id="PTHR30390:SF7">
    <property type="entry name" value="PHOSPHOHEPTOSE ISOMERASE"/>
    <property type="match status" value="1"/>
</dbReference>
<name>A0A6J7BAF3_9ZZZZ</name>
<dbReference type="SUPFAM" id="SSF53697">
    <property type="entry name" value="SIS domain"/>
    <property type="match status" value="1"/>
</dbReference>
<dbReference type="GO" id="GO:1901135">
    <property type="term" value="P:carbohydrate derivative metabolic process"/>
    <property type="evidence" value="ECO:0007669"/>
    <property type="project" value="InterPro"/>
</dbReference>
<proteinExistence type="predicted"/>
<dbReference type="PANTHER" id="PTHR30390">
    <property type="entry name" value="SEDOHEPTULOSE 7-PHOSPHATE ISOMERASE / DNAA INITIATOR-ASSOCIATING FACTOR FOR REPLICATION INITIATION"/>
    <property type="match status" value="1"/>
</dbReference>
<dbReference type="Gene3D" id="3.40.50.10490">
    <property type="entry name" value="Glucose-6-phosphate isomerase like protein, domain 1"/>
    <property type="match status" value="1"/>
</dbReference>
<evidence type="ECO:0000313" key="2">
    <source>
        <dbReference type="EMBL" id="CAB4842025.1"/>
    </source>
</evidence>
<accession>A0A6J7BAF3</accession>
<dbReference type="InterPro" id="IPR046348">
    <property type="entry name" value="SIS_dom_sf"/>
</dbReference>
<dbReference type="AlphaFoldDB" id="A0A6J7BAF3"/>
<evidence type="ECO:0000259" key="1">
    <source>
        <dbReference type="PROSITE" id="PS51464"/>
    </source>
</evidence>
<dbReference type="InterPro" id="IPR001347">
    <property type="entry name" value="SIS_dom"/>
</dbReference>
<dbReference type="InterPro" id="IPR035472">
    <property type="entry name" value="RpiR-like_SIS"/>
</dbReference>
<protein>
    <submittedName>
        <fullName evidence="2">Unannotated protein</fullName>
    </submittedName>
</protein>
<dbReference type="PROSITE" id="PS51464">
    <property type="entry name" value="SIS"/>
    <property type="match status" value="1"/>
</dbReference>